<dbReference type="AlphaFoldDB" id="A0AAN9BR17"/>
<gene>
    <name evidence="1" type="ORF">V1264_013874</name>
</gene>
<keyword evidence="2" id="KW-1185">Reference proteome</keyword>
<dbReference type="Proteomes" id="UP001374579">
    <property type="component" value="Unassembled WGS sequence"/>
</dbReference>
<evidence type="ECO:0000313" key="1">
    <source>
        <dbReference type="EMBL" id="KAK7109918.1"/>
    </source>
</evidence>
<evidence type="ECO:0000313" key="2">
    <source>
        <dbReference type="Proteomes" id="UP001374579"/>
    </source>
</evidence>
<protein>
    <submittedName>
        <fullName evidence="1">Uncharacterized protein</fullName>
    </submittedName>
</protein>
<dbReference type="EMBL" id="JBAMIC010000003">
    <property type="protein sequence ID" value="KAK7109918.1"/>
    <property type="molecule type" value="Genomic_DNA"/>
</dbReference>
<organism evidence="1 2">
    <name type="scientific">Littorina saxatilis</name>
    <dbReference type="NCBI Taxonomy" id="31220"/>
    <lineage>
        <taxon>Eukaryota</taxon>
        <taxon>Metazoa</taxon>
        <taxon>Spiralia</taxon>
        <taxon>Lophotrochozoa</taxon>
        <taxon>Mollusca</taxon>
        <taxon>Gastropoda</taxon>
        <taxon>Caenogastropoda</taxon>
        <taxon>Littorinimorpha</taxon>
        <taxon>Littorinoidea</taxon>
        <taxon>Littorinidae</taxon>
        <taxon>Littorina</taxon>
    </lineage>
</organism>
<name>A0AAN9BR17_9CAEN</name>
<proteinExistence type="predicted"/>
<accession>A0AAN9BR17</accession>
<comment type="caution">
    <text evidence="1">The sequence shown here is derived from an EMBL/GenBank/DDBJ whole genome shotgun (WGS) entry which is preliminary data.</text>
</comment>
<sequence length="117" mass="13061">MFQLLGTALAKFPRALKPPSYHNRPAFDLAAHTDISTLLNSVTDPGAGYDRGTTSHGKNWVIDPWEEGRVYKQGHPAITIDLPLIWPHTQSTHISSLLNSVTDRSLTPCRKRFLSQI</sequence>
<reference evidence="1 2" key="1">
    <citation type="submission" date="2024-02" db="EMBL/GenBank/DDBJ databases">
        <title>Chromosome-scale genome assembly of the rough periwinkle Littorina saxatilis.</title>
        <authorList>
            <person name="De Jode A."/>
            <person name="Faria R."/>
            <person name="Formenti G."/>
            <person name="Sims Y."/>
            <person name="Smith T.P."/>
            <person name="Tracey A."/>
            <person name="Wood J.M.D."/>
            <person name="Zagrodzka Z.B."/>
            <person name="Johannesson K."/>
            <person name="Butlin R.K."/>
            <person name="Leder E.H."/>
        </authorList>
    </citation>
    <scope>NUCLEOTIDE SEQUENCE [LARGE SCALE GENOMIC DNA]</scope>
    <source>
        <strain evidence="1">Snail1</strain>
        <tissue evidence="1">Muscle</tissue>
    </source>
</reference>